<evidence type="ECO:0000313" key="3">
    <source>
        <dbReference type="Proteomes" id="UP000321034"/>
    </source>
</evidence>
<dbReference type="EMBL" id="VRSV01000001">
    <property type="protein sequence ID" value="TXK12376.1"/>
    <property type="molecule type" value="Genomic_DNA"/>
</dbReference>
<accession>A0A5C8I0Q5</accession>
<reference evidence="2 3" key="1">
    <citation type="submission" date="2019-08" db="EMBL/GenBank/DDBJ databases">
        <authorList>
            <person name="Dong K."/>
        </authorList>
    </citation>
    <scope>NUCLEOTIDE SEQUENCE [LARGE SCALE GENOMIC DNA]</scope>
    <source>
        <strain evidence="2 3">JCM14558</strain>
    </source>
</reference>
<feature type="compositionally biased region" description="Basic and acidic residues" evidence="1">
    <location>
        <begin position="1"/>
        <end position="13"/>
    </location>
</feature>
<gene>
    <name evidence="2" type="ORF">FVP77_02550</name>
</gene>
<organism evidence="2 3">
    <name type="scientific">Microbacterium hatanonis</name>
    <dbReference type="NCBI Taxonomy" id="404366"/>
    <lineage>
        <taxon>Bacteria</taxon>
        <taxon>Bacillati</taxon>
        <taxon>Actinomycetota</taxon>
        <taxon>Actinomycetes</taxon>
        <taxon>Micrococcales</taxon>
        <taxon>Microbacteriaceae</taxon>
        <taxon>Microbacterium</taxon>
    </lineage>
</organism>
<evidence type="ECO:0000256" key="1">
    <source>
        <dbReference type="SAM" id="MobiDB-lite"/>
    </source>
</evidence>
<keyword evidence="3" id="KW-1185">Reference proteome</keyword>
<dbReference type="AlphaFoldDB" id="A0A5C8I0Q5"/>
<sequence length="63" mass="6670">MSSSDRQRVERVPGARRARLTPAPGTSPEPVPADDVQDAAPVAPAGESGPNDARLRQDVPPHY</sequence>
<proteinExistence type="predicted"/>
<dbReference type="Proteomes" id="UP000321034">
    <property type="component" value="Unassembled WGS sequence"/>
</dbReference>
<evidence type="ECO:0000313" key="2">
    <source>
        <dbReference type="EMBL" id="TXK12376.1"/>
    </source>
</evidence>
<comment type="caution">
    <text evidence="2">The sequence shown here is derived from an EMBL/GenBank/DDBJ whole genome shotgun (WGS) entry which is preliminary data.</text>
</comment>
<protein>
    <submittedName>
        <fullName evidence="2">Uncharacterized protein</fullName>
    </submittedName>
</protein>
<name>A0A5C8I0Q5_9MICO</name>
<feature type="compositionally biased region" description="Basic and acidic residues" evidence="1">
    <location>
        <begin position="53"/>
        <end position="63"/>
    </location>
</feature>
<feature type="region of interest" description="Disordered" evidence="1">
    <location>
        <begin position="1"/>
        <end position="63"/>
    </location>
</feature>